<dbReference type="EMBL" id="BAABDD010000019">
    <property type="protein sequence ID" value="GAA3754614.1"/>
    <property type="molecule type" value="Genomic_DNA"/>
</dbReference>
<keyword evidence="1" id="KW-0812">Transmembrane</keyword>
<evidence type="ECO:0000313" key="3">
    <source>
        <dbReference type="Proteomes" id="UP001500908"/>
    </source>
</evidence>
<feature type="transmembrane region" description="Helical" evidence="1">
    <location>
        <begin position="46"/>
        <end position="65"/>
    </location>
</feature>
<gene>
    <name evidence="2" type="ORF">GCM10022402_36630</name>
</gene>
<keyword evidence="1" id="KW-1133">Transmembrane helix</keyword>
<dbReference type="Proteomes" id="UP001500908">
    <property type="component" value="Unassembled WGS sequence"/>
</dbReference>
<protein>
    <recommendedName>
        <fullName evidence="4">DUF3267 domain-containing protein</fullName>
    </recommendedName>
</protein>
<feature type="transmembrane region" description="Helical" evidence="1">
    <location>
        <begin position="21"/>
        <end position="40"/>
    </location>
</feature>
<keyword evidence="3" id="KW-1185">Reference proteome</keyword>
<evidence type="ECO:0000256" key="1">
    <source>
        <dbReference type="SAM" id="Phobius"/>
    </source>
</evidence>
<organism evidence="2 3">
    <name type="scientific">Salinactinospora qingdaonensis</name>
    <dbReference type="NCBI Taxonomy" id="702744"/>
    <lineage>
        <taxon>Bacteria</taxon>
        <taxon>Bacillati</taxon>
        <taxon>Actinomycetota</taxon>
        <taxon>Actinomycetes</taxon>
        <taxon>Streptosporangiales</taxon>
        <taxon>Nocardiopsidaceae</taxon>
        <taxon>Salinactinospora</taxon>
    </lineage>
</organism>
<accession>A0ABP7G2L3</accession>
<evidence type="ECO:0000313" key="2">
    <source>
        <dbReference type="EMBL" id="GAA3754614.1"/>
    </source>
</evidence>
<proteinExistence type="predicted"/>
<name>A0ABP7G2L3_9ACTN</name>
<reference evidence="3" key="1">
    <citation type="journal article" date="2019" name="Int. J. Syst. Evol. Microbiol.">
        <title>The Global Catalogue of Microorganisms (GCM) 10K type strain sequencing project: providing services to taxonomists for standard genome sequencing and annotation.</title>
        <authorList>
            <consortium name="The Broad Institute Genomics Platform"/>
            <consortium name="The Broad Institute Genome Sequencing Center for Infectious Disease"/>
            <person name="Wu L."/>
            <person name="Ma J."/>
        </authorList>
    </citation>
    <scope>NUCLEOTIDE SEQUENCE [LARGE SCALE GENOMIC DNA]</scope>
    <source>
        <strain evidence="3">JCM 17137</strain>
    </source>
</reference>
<comment type="caution">
    <text evidence="2">The sequence shown here is derived from an EMBL/GenBank/DDBJ whole genome shotgun (WGS) entry which is preliminary data.</text>
</comment>
<sequence length="151" mass="15716">MVPRRVALPSRLGRSLWATVWHMHLLAWPVLLAAALLSALAWAAGWWAIAVLAGSVVIAWSGIVVHECGHVLAFRALAGSRPAELQLTRAGASLHRPALSPGHEIGVIVAGPLAPALLLGRSRPGRDIAPAAGVVRHPVAGPSALHAAARR</sequence>
<evidence type="ECO:0008006" key="4">
    <source>
        <dbReference type="Google" id="ProtNLM"/>
    </source>
</evidence>
<keyword evidence="1" id="KW-0472">Membrane</keyword>